<name>A0ABW4J694_9LACO</name>
<comment type="pathway">
    <text evidence="9">Cofactor biosynthesis; coenzyme A biosynthesis; CoA from (R)-pantothenate: step 4/5.</text>
</comment>
<dbReference type="InterPro" id="IPR001980">
    <property type="entry name" value="PPAT"/>
</dbReference>
<feature type="binding site" evidence="9">
    <location>
        <position position="19"/>
    </location>
    <ligand>
        <name>ATP</name>
        <dbReference type="ChEBI" id="CHEBI:30616"/>
    </ligand>
</feature>
<feature type="binding site" evidence="9">
    <location>
        <position position="76"/>
    </location>
    <ligand>
        <name>substrate</name>
    </ligand>
</feature>
<comment type="subunit">
    <text evidence="9">Homohexamer.</text>
</comment>
<dbReference type="PRINTS" id="PR01020">
    <property type="entry name" value="LPSBIOSNTHSS"/>
</dbReference>
<gene>
    <name evidence="9 11" type="primary">coaD</name>
    <name evidence="11" type="ORF">ACFQ5M_03625</name>
</gene>
<dbReference type="PANTHER" id="PTHR21342:SF1">
    <property type="entry name" value="PHOSPHOPANTETHEINE ADENYLYLTRANSFERASE"/>
    <property type="match status" value="1"/>
</dbReference>
<comment type="function">
    <text evidence="9">Reversibly transfers an adenylyl group from ATP to 4'-phosphopantetheine, yielding dephospho-CoA (dPCoA) and pyrophosphate.</text>
</comment>
<dbReference type="RefSeq" id="WP_125714144.1">
    <property type="nucleotide sequence ID" value="NZ_JBHTOP010000005.1"/>
</dbReference>
<feature type="binding site" evidence="9">
    <location>
        <begin position="91"/>
        <end position="93"/>
    </location>
    <ligand>
        <name>ATP</name>
        <dbReference type="ChEBI" id="CHEBI:30616"/>
    </ligand>
</feature>
<feature type="binding site" evidence="9">
    <location>
        <position position="101"/>
    </location>
    <ligand>
        <name>ATP</name>
        <dbReference type="ChEBI" id="CHEBI:30616"/>
    </ligand>
</feature>
<accession>A0ABW4J694</accession>
<keyword evidence="1 9" id="KW-0963">Cytoplasm</keyword>
<keyword evidence="7 9" id="KW-0173">Coenzyme A biosynthesis</keyword>
<feature type="binding site" evidence="9">
    <location>
        <position position="11"/>
    </location>
    <ligand>
        <name>substrate</name>
    </ligand>
</feature>
<keyword evidence="6 9" id="KW-0460">Magnesium</keyword>
<dbReference type="GO" id="GO:0004595">
    <property type="term" value="F:pantetheine-phosphate adenylyltransferase activity"/>
    <property type="evidence" value="ECO:0007669"/>
    <property type="project" value="UniProtKB-EC"/>
</dbReference>
<sequence length="165" mass="18094">MTQNIGLFPGSFDPFTNGHLATVKKALTIFDEVYIAVVTNTGKNALFTTDEKVALIQTAIQDIDHVKVIAAPKMLTVNLAKQLHAKALIRGLRNANDFEYEAGIAQMNKVQDSDVETIFFVADQKYTFISSSMIKEVAKFGGDVSALVPANVEQALLVKYQKVLD</sequence>
<comment type="cofactor">
    <cofactor evidence="9">
        <name>Mg(2+)</name>
        <dbReference type="ChEBI" id="CHEBI:18420"/>
    </cofactor>
</comment>
<comment type="caution">
    <text evidence="11">The sequence shown here is derived from an EMBL/GenBank/DDBJ whole genome shotgun (WGS) entry which is preliminary data.</text>
</comment>
<dbReference type="EC" id="2.7.7.3" evidence="9"/>
<comment type="subcellular location">
    <subcellularLocation>
        <location evidence="9">Cytoplasm</location>
    </subcellularLocation>
</comment>
<dbReference type="Proteomes" id="UP001597267">
    <property type="component" value="Unassembled WGS sequence"/>
</dbReference>
<feature type="binding site" evidence="9">
    <location>
        <begin position="11"/>
        <end position="12"/>
    </location>
    <ligand>
        <name>ATP</name>
        <dbReference type="ChEBI" id="CHEBI:30616"/>
    </ligand>
</feature>
<dbReference type="CDD" id="cd02163">
    <property type="entry name" value="PPAT"/>
    <property type="match status" value="1"/>
</dbReference>
<evidence type="ECO:0000256" key="3">
    <source>
        <dbReference type="ARBA" id="ARBA00022695"/>
    </source>
</evidence>
<keyword evidence="2 9" id="KW-0808">Transferase</keyword>
<reference evidence="12" key="1">
    <citation type="journal article" date="2019" name="Int. J. Syst. Evol. Microbiol.">
        <title>The Global Catalogue of Microorganisms (GCM) 10K type strain sequencing project: providing services to taxonomists for standard genome sequencing and annotation.</title>
        <authorList>
            <consortium name="The Broad Institute Genomics Platform"/>
            <consortium name="The Broad Institute Genome Sequencing Center for Infectious Disease"/>
            <person name="Wu L."/>
            <person name="Ma J."/>
        </authorList>
    </citation>
    <scope>NUCLEOTIDE SEQUENCE [LARGE SCALE GENOMIC DNA]</scope>
    <source>
        <strain evidence="12">CCM 8896</strain>
    </source>
</reference>
<evidence type="ECO:0000256" key="9">
    <source>
        <dbReference type="HAMAP-Rule" id="MF_00151"/>
    </source>
</evidence>
<evidence type="ECO:0000256" key="6">
    <source>
        <dbReference type="ARBA" id="ARBA00022842"/>
    </source>
</evidence>
<keyword evidence="3 9" id="KW-0548">Nucleotidyltransferase</keyword>
<evidence type="ECO:0000256" key="7">
    <source>
        <dbReference type="ARBA" id="ARBA00022993"/>
    </source>
</evidence>
<evidence type="ECO:0000256" key="1">
    <source>
        <dbReference type="ARBA" id="ARBA00022490"/>
    </source>
</evidence>
<feature type="site" description="Transition state stabilizer" evidence="9">
    <location>
        <position position="19"/>
    </location>
</feature>
<dbReference type="SUPFAM" id="SSF52374">
    <property type="entry name" value="Nucleotidylyl transferase"/>
    <property type="match status" value="1"/>
</dbReference>
<dbReference type="NCBIfam" id="TIGR01510">
    <property type="entry name" value="coaD_prev_kdtB"/>
    <property type="match status" value="1"/>
</dbReference>
<dbReference type="HAMAP" id="MF_00151">
    <property type="entry name" value="PPAT_bact"/>
    <property type="match status" value="1"/>
</dbReference>
<evidence type="ECO:0000313" key="12">
    <source>
        <dbReference type="Proteomes" id="UP001597267"/>
    </source>
</evidence>
<keyword evidence="4 9" id="KW-0547">Nucleotide-binding</keyword>
<feature type="binding site" evidence="9">
    <location>
        <position position="90"/>
    </location>
    <ligand>
        <name>substrate</name>
    </ligand>
</feature>
<feature type="domain" description="Cytidyltransferase-like" evidence="10">
    <location>
        <begin position="7"/>
        <end position="136"/>
    </location>
</feature>
<proteinExistence type="inferred from homology"/>
<feature type="binding site" evidence="9">
    <location>
        <begin position="126"/>
        <end position="132"/>
    </location>
    <ligand>
        <name>ATP</name>
        <dbReference type="ChEBI" id="CHEBI:30616"/>
    </ligand>
</feature>
<keyword evidence="5 9" id="KW-0067">ATP-binding</keyword>
<dbReference type="InterPro" id="IPR004821">
    <property type="entry name" value="Cyt_trans-like"/>
</dbReference>
<dbReference type="Pfam" id="PF01467">
    <property type="entry name" value="CTP_transf_like"/>
    <property type="match status" value="1"/>
</dbReference>
<evidence type="ECO:0000313" key="11">
    <source>
        <dbReference type="EMBL" id="MFD1671184.1"/>
    </source>
</evidence>
<comment type="catalytic activity">
    <reaction evidence="8 9">
        <text>(R)-4'-phosphopantetheine + ATP + H(+) = 3'-dephospho-CoA + diphosphate</text>
        <dbReference type="Rhea" id="RHEA:19801"/>
        <dbReference type="ChEBI" id="CHEBI:15378"/>
        <dbReference type="ChEBI" id="CHEBI:30616"/>
        <dbReference type="ChEBI" id="CHEBI:33019"/>
        <dbReference type="ChEBI" id="CHEBI:57328"/>
        <dbReference type="ChEBI" id="CHEBI:61723"/>
        <dbReference type="EC" id="2.7.7.3"/>
    </reaction>
</comment>
<feature type="binding site" evidence="9">
    <location>
        <position position="43"/>
    </location>
    <ligand>
        <name>substrate</name>
    </ligand>
</feature>
<dbReference type="Gene3D" id="3.40.50.620">
    <property type="entry name" value="HUPs"/>
    <property type="match status" value="1"/>
</dbReference>
<evidence type="ECO:0000256" key="5">
    <source>
        <dbReference type="ARBA" id="ARBA00022840"/>
    </source>
</evidence>
<protein>
    <recommendedName>
        <fullName evidence="9">Phosphopantetheine adenylyltransferase</fullName>
        <ecNumber evidence="9">2.7.7.3</ecNumber>
    </recommendedName>
    <alternativeName>
        <fullName evidence="9">Dephospho-CoA pyrophosphorylase</fullName>
    </alternativeName>
    <alternativeName>
        <fullName evidence="9">Pantetheine-phosphate adenylyltransferase</fullName>
        <shortName evidence="9">PPAT</shortName>
    </alternativeName>
</protein>
<evidence type="ECO:0000259" key="10">
    <source>
        <dbReference type="Pfam" id="PF01467"/>
    </source>
</evidence>
<evidence type="ECO:0000256" key="4">
    <source>
        <dbReference type="ARBA" id="ARBA00022741"/>
    </source>
</evidence>
<dbReference type="NCBIfam" id="TIGR00125">
    <property type="entry name" value="cyt_tran_rel"/>
    <property type="match status" value="1"/>
</dbReference>
<evidence type="ECO:0000256" key="8">
    <source>
        <dbReference type="ARBA" id="ARBA00029346"/>
    </source>
</evidence>
<organism evidence="11 12">
    <name type="scientific">Agrilactobacillus yilanensis</name>
    <dbReference type="NCBI Taxonomy" id="2485997"/>
    <lineage>
        <taxon>Bacteria</taxon>
        <taxon>Bacillati</taxon>
        <taxon>Bacillota</taxon>
        <taxon>Bacilli</taxon>
        <taxon>Lactobacillales</taxon>
        <taxon>Lactobacillaceae</taxon>
        <taxon>Agrilactobacillus</taxon>
    </lineage>
</organism>
<keyword evidence="12" id="KW-1185">Reference proteome</keyword>
<dbReference type="EMBL" id="JBHTOP010000005">
    <property type="protein sequence ID" value="MFD1671184.1"/>
    <property type="molecule type" value="Genomic_DNA"/>
</dbReference>
<evidence type="ECO:0000256" key="2">
    <source>
        <dbReference type="ARBA" id="ARBA00022679"/>
    </source>
</evidence>
<dbReference type="PANTHER" id="PTHR21342">
    <property type="entry name" value="PHOSPHOPANTETHEINE ADENYLYLTRANSFERASE"/>
    <property type="match status" value="1"/>
</dbReference>
<comment type="similarity">
    <text evidence="9">Belongs to the bacterial CoaD family.</text>
</comment>
<dbReference type="InterPro" id="IPR014729">
    <property type="entry name" value="Rossmann-like_a/b/a_fold"/>
</dbReference>